<evidence type="ECO:0000256" key="3">
    <source>
        <dbReference type="ARBA" id="ARBA00006001"/>
    </source>
</evidence>
<dbReference type="GO" id="GO:0052856">
    <property type="term" value="F:NAD(P)HX epimerase activity"/>
    <property type="evidence" value="ECO:0007669"/>
    <property type="project" value="UniProtKB-UniRule"/>
</dbReference>
<keyword evidence="12 17" id="KW-0456">Lyase</keyword>
<comment type="catalytic activity">
    <reaction evidence="16 17 19">
        <text>(6S)-NADPHX + ADP = AMP + phosphate + NADPH + H(+)</text>
        <dbReference type="Rhea" id="RHEA:32235"/>
        <dbReference type="ChEBI" id="CHEBI:15378"/>
        <dbReference type="ChEBI" id="CHEBI:43474"/>
        <dbReference type="ChEBI" id="CHEBI:57783"/>
        <dbReference type="ChEBI" id="CHEBI:64076"/>
        <dbReference type="ChEBI" id="CHEBI:456215"/>
        <dbReference type="ChEBI" id="CHEBI:456216"/>
        <dbReference type="EC" id="4.2.1.136"/>
    </reaction>
</comment>
<feature type="binding site" evidence="18">
    <location>
        <position position="165"/>
    </location>
    <ligand>
        <name>K(+)</name>
        <dbReference type="ChEBI" id="CHEBI:29103"/>
    </ligand>
</feature>
<dbReference type="InterPro" id="IPR004443">
    <property type="entry name" value="YjeF_N_dom"/>
</dbReference>
<comment type="function">
    <text evidence="17">Catalyzes the dehydration of the S-form of NAD(P)HX at the expense of ADP, which is converted to AMP. Together with NAD(P)HX epimerase, which catalyzes the epimerization of the S- and R-forms, the enzyme allows the repair of both epimers of NAD(P)HX, a damaged form of NAD(P)H that is a result of enzymatic or heat-dependent hydration.</text>
</comment>
<dbReference type="PIRSF" id="PIRSF017184">
    <property type="entry name" value="Nnr"/>
    <property type="match status" value="1"/>
</dbReference>
<dbReference type="GO" id="GO:0052855">
    <property type="term" value="F:ADP-dependent NAD(P)H-hydrate dehydratase activity"/>
    <property type="evidence" value="ECO:0007669"/>
    <property type="project" value="UniProtKB-UniRule"/>
</dbReference>
<dbReference type="Gene3D" id="3.40.50.10260">
    <property type="entry name" value="YjeF N-terminal domain"/>
    <property type="match status" value="1"/>
</dbReference>
<keyword evidence="13" id="KW-0511">Multifunctional enzyme</keyword>
<evidence type="ECO:0000256" key="1">
    <source>
        <dbReference type="ARBA" id="ARBA00000013"/>
    </source>
</evidence>
<evidence type="ECO:0000256" key="17">
    <source>
        <dbReference type="HAMAP-Rule" id="MF_01965"/>
    </source>
</evidence>
<dbReference type="NCBIfam" id="TIGR00196">
    <property type="entry name" value="yjeF_cterm"/>
    <property type="match status" value="1"/>
</dbReference>
<keyword evidence="7 17" id="KW-0067">ATP-binding</keyword>
<dbReference type="HAMAP" id="MF_01965">
    <property type="entry name" value="NADHX_dehydratase"/>
    <property type="match status" value="1"/>
</dbReference>
<comment type="function">
    <text evidence="18">Catalyzes the epimerization of the S- and R-forms of NAD(P)HX, a damaged form of NAD(P)H that is a result of enzymatic or heat-dependent hydration. This is a prerequisite for the S-specific NAD(P)H-hydrate dehydratase to allow the repair of both epimers of NAD(P)HX.</text>
</comment>
<feature type="binding site" evidence="18">
    <location>
        <begin position="65"/>
        <end position="69"/>
    </location>
    <ligand>
        <name>(6S)-NADPHX</name>
        <dbReference type="ChEBI" id="CHEBI:64076"/>
    </ligand>
</feature>
<feature type="binding site" evidence="17">
    <location>
        <position position="319"/>
    </location>
    <ligand>
        <name>(6S)-NADPHX</name>
        <dbReference type="ChEBI" id="CHEBI:64076"/>
    </ligand>
</feature>
<feature type="binding site" evidence="17">
    <location>
        <position position="373"/>
    </location>
    <ligand>
        <name>(6S)-NADPHX</name>
        <dbReference type="ChEBI" id="CHEBI:64076"/>
    </ligand>
</feature>
<feature type="binding site" evidence="18">
    <location>
        <position position="162"/>
    </location>
    <ligand>
        <name>(6S)-NADPHX</name>
        <dbReference type="ChEBI" id="CHEBI:64076"/>
    </ligand>
</feature>
<evidence type="ECO:0000256" key="2">
    <source>
        <dbReference type="ARBA" id="ARBA00000909"/>
    </source>
</evidence>
<dbReference type="Gene3D" id="3.40.1190.20">
    <property type="match status" value="1"/>
</dbReference>
<comment type="catalytic activity">
    <reaction evidence="2 18 19">
        <text>(6R)-NADPHX = (6S)-NADPHX</text>
        <dbReference type="Rhea" id="RHEA:32227"/>
        <dbReference type="ChEBI" id="CHEBI:64076"/>
        <dbReference type="ChEBI" id="CHEBI:64077"/>
        <dbReference type="EC" id="5.1.99.6"/>
    </reaction>
</comment>
<dbReference type="PROSITE" id="PS51383">
    <property type="entry name" value="YJEF_C_3"/>
    <property type="match status" value="1"/>
</dbReference>
<evidence type="ECO:0000256" key="6">
    <source>
        <dbReference type="ARBA" id="ARBA00022741"/>
    </source>
</evidence>
<comment type="catalytic activity">
    <reaction evidence="1 18 19">
        <text>(6R)-NADHX = (6S)-NADHX</text>
        <dbReference type="Rhea" id="RHEA:32215"/>
        <dbReference type="ChEBI" id="CHEBI:64074"/>
        <dbReference type="ChEBI" id="CHEBI:64075"/>
        <dbReference type="EC" id="5.1.99.6"/>
    </reaction>
</comment>
<keyword evidence="9 18" id="KW-0630">Potassium</keyword>
<keyword evidence="10 17" id="KW-0520">NAD</keyword>
<evidence type="ECO:0000259" key="20">
    <source>
        <dbReference type="PROSITE" id="PS51383"/>
    </source>
</evidence>
<dbReference type="InterPro" id="IPR030677">
    <property type="entry name" value="Nnr"/>
</dbReference>
<feature type="binding site" evidence="17">
    <location>
        <position position="263"/>
    </location>
    <ligand>
        <name>(6S)-NADPHX</name>
        <dbReference type="ChEBI" id="CHEBI:64076"/>
    </ligand>
</feature>
<keyword evidence="6 17" id="KW-0547">Nucleotide-binding</keyword>
<dbReference type="EMBL" id="CABPRZ010000002">
    <property type="protein sequence ID" value="VVD73893.1"/>
    <property type="molecule type" value="Genomic_DNA"/>
</dbReference>
<dbReference type="PROSITE" id="PS51385">
    <property type="entry name" value="YJEF_N"/>
    <property type="match status" value="1"/>
</dbReference>
<feature type="binding site" evidence="18">
    <location>
        <position position="129"/>
    </location>
    <ligand>
        <name>K(+)</name>
        <dbReference type="ChEBI" id="CHEBI:29103"/>
    </ligand>
</feature>
<comment type="similarity">
    <text evidence="3 19">In the N-terminal section; belongs to the NnrE/AIBP family.</text>
</comment>
<dbReference type="GO" id="GO:0005524">
    <property type="term" value="F:ATP binding"/>
    <property type="evidence" value="ECO:0007669"/>
    <property type="project" value="UniProtKB-UniRule"/>
</dbReference>
<evidence type="ECO:0000256" key="9">
    <source>
        <dbReference type="ARBA" id="ARBA00022958"/>
    </source>
</evidence>
<evidence type="ECO:0000256" key="11">
    <source>
        <dbReference type="ARBA" id="ARBA00023235"/>
    </source>
</evidence>
<dbReference type="GO" id="GO:0046872">
    <property type="term" value="F:metal ion binding"/>
    <property type="evidence" value="ECO:0007669"/>
    <property type="project" value="UniProtKB-UniRule"/>
</dbReference>
<comment type="similarity">
    <text evidence="17">Belongs to the NnrD/CARKD family.</text>
</comment>
<comment type="similarity">
    <text evidence="4 19">In the C-terminal section; belongs to the NnrD/CARKD family.</text>
</comment>
<dbReference type="EC" id="5.1.99.6" evidence="19"/>
<evidence type="ECO:0000313" key="23">
    <source>
        <dbReference type="Proteomes" id="UP000414233"/>
    </source>
</evidence>
<dbReference type="RefSeq" id="WP_224788580.1">
    <property type="nucleotide sequence ID" value="NZ_CABPRZ010000002.1"/>
</dbReference>
<name>A0A5E4SFI2_9BURK</name>
<evidence type="ECO:0000256" key="15">
    <source>
        <dbReference type="ARBA" id="ARBA00048238"/>
    </source>
</evidence>
<keyword evidence="11 18" id="KW-0413">Isomerase</keyword>
<evidence type="ECO:0000256" key="7">
    <source>
        <dbReference type="ARBA" id="ARBA00022840"/>
    </source>
</evidence>
<feature type="binding site" evidence="17">
    <location>
        <position position="439"/>
    </location>
    <ligand>
        <name>(6S)-NADPHX</name>
        <dbReference type="ChEBI" id="CHEBI:64076"/>
    </ligand>
</feature>
<dbReference type="Proteomes" id="UP000414233">
    <property type="component" value="Unassembled WGS sequence"/>
</dbReference>
<evidence type="ECO:0000256" key="13">
    <source>
        <dbReference type="ARBA" id="ARBA00023268"/>
    </source>
</evidence>
<gene>
    <name evidence="22" type="primary">nnr</name>
    <name evidence="17" type="synonym">nnrD</name>
    <name evidence="18" type="synonym">nnrE</name>
    <name evidence="22" type="ORF">PTE30175_00712</name>
</gene>
<dbReference type="GO" id="GO:0110051">
    <property type="term" value="P:metabolite repair"/>
    <property type="evidence" value="ECO:0007669"/>
    <property type="project" value="TreeGrafter"/>
</dbReference>
<dbReference type="SUPFAM" id="SSF64153">
    <property type="entry name" value="YjeF N-terminal domain-like"/>
    <property type="match status" value="1"/>
</dbReference>
<keyword evidence="5 18" id="KW-0479">Metal-binding</keyword>
<dbReference type="CDD" id="cd01171">
    <property type="entry name" value="YXKO-related"/>
    <property type="match status" value="1"/>
</dbReference>
<dbReference type="PANTHER" id="PTHR12592">
    <property type="entry name" value="ATP-DEPENDENT (S)-NAD(P)H-HYDRATE DEHYDRATASE FAMILY MEMBER"/>
    <property type="match status" value="1"/>
</dbReference>
<dbReference type="SUPFAM" id="SSF53613">
    <property type="entry name" value="Ribokinase-like"/>
    <property type="match status" value="1"/>
</dbReference>
<evidence type="ECO:0000256" key="5">
    <source>
        <dbReference type="ARBA" id="ARBA00022723"/>
    </source>
</evidence>
<evidence type="ECO:0000256" key="14">
    <source>
        <dbReference type="ARBA" id="ARBA00025153"/>
    </source>
</evidence>
<feature type="domain" description="YjeF N-terminal" evidence="21">
    <location>
        <begin position="14"/>
        <end position="219"/>
    </location>
</feature>
<proteinExistence type="inferred from homology"/>
<dbReference type="HAMAP" id="MF_01966">
    <property type="entry name" value="NADHX_epimerase"/>
    <property type="match status" value="1"/>
</dbReference>
<evidence type="ECO:0000256" key="18">
    <source>
        <dbReference type="HAMAP-Rule" id="MF_01966"/>
    </source>
</evidence>
<dbReference type="InterPro" id="IPR029056">
    <property type="entry name" value="Ribokinase-like"/>
</dbReference>
<dbReference type="InterPro" id="IPR000631">
    <property type="entry name" value="CARKD"/>
</dbReference>
<feature type="binding site" evidence="17">
    <location>
        <position position="438"/>
    </location>
    <ligand>
        <name>AMP</name>
        <dbReference type="ChEBI" id="CHEBI:456215"/>
    </ligand>
</feature>
<dbReference type="AlphaFoldDB" id="A0A5E4SFI2"/>
<evidence type="ECO:0000256" key="4">
    <source>
        <dbReference type="ARBA" id="ARBA00009524"/>
    </source>
</evidence>
<dbReference type="GO" id="GO:0046496">
    <property type="term" value="P:nicotinamide nucleotide metabolic process"/>
    <property type="evidence" value="ECO:0007669"/>
    <property type="project" value="UniProtKB-UniRule"/>
</dbReference>
<protein>
    <recommendedName>
        <fullName evidence="19">Bifunctional NAD(P)H-hydrate repair enzyme</fullName>
    </recommendedName>
    <alternativeName>
        <fullName evidence="19">Nicotinamide nucleotide repair protein</fullName>
    </alternativeName>
    <domain>
        <recommendedName>
            <fullName evidence="19">ADP-dependent (S)-NAD(P)H-hydrate dehydratase</fullName>
            <ecNumber evidence="19">4.2.1.136</ecNumber>
        </recommendedName>
        <alternativeName>
            <fullName evidence="19">ADP-dependent NAD(P)HX dehydratase</fullName>
        </alternativeName>
    </domain>
    <domain>
        <recommendedName>
            <fullName evidence="19">NAD(P)H-hydrate epimerase</fullName>
            <ecNumber evidence="19">5.1.99.6</ecNumber>
        </recommendedName>
    </domain>
</protein>
<dbReference type="NCBIfam" id="TIGR00197">
    <property type="entry name" value="yjeF_nterm"/>
    <property type="match status" value="1"/>
</dbReference>
<feature type="binding site" evidence="18">
    <location>
        <begin position="133"/>
        <end position="139"/>
    </location>
    <ligand>
        <name>(6S)-NADPHX</name>
        <dbReference type="ChEBI" id="CHEBI:64076"/>
    </ligand>
</feature>
<dbReference type="EC" id="4.2.1.136" evidence="19"/>
<comment type="catalytic activity">
    <reaction evidence="15 17 19">
        <text>(6S)-NADHX + ADP = AMP + phosphate + NADH + H(+)</text>
        <dbReference type="Rhea" id="RHEA:32223"/>
        <dbReference type="ChEBI" id="CHEBI:15378"/>
        <dbReference type="ChEBI" id="CHEBI:43474"/>
        <dbReference type="ChEBI" id="CHEBI:57945"/>
        <dbReference type="ChEBI" id="CHEBI:64074"/>
        <dbReference type="ChEBI" id="CHEBI:456215"/>
        <dbReference type="ChEBI" id="CHEBI:456216"/>
        <dbReference type="EC" id="4.2.1.136"/>
    </reaction>
</comment>
<comment type="similarity">
    <text evidence="18">Belongs to the NnrE/AIBP family.</text>
</comment>
<comment type="function">
    <text evidence="14 19">Bifunctional enzyme that catalyzes the epimerization of the S- and R-forms of NAD(P)HX and the dehydration of the S-form of NAD(P)HX at the expense of ADP, which is converted to AMP. This allows the repair of both epimers of NAD(P)HX, a damaged form of NAD(P)H that is a result of enzymatic or heat-dependent hydration.</text>
</comment>
<feature type="binding site" evidence="18">
    <location>
        <position position="66"/>
    </location>
    <ligand>
        <name>K(+)</name>
        <dbReference type="ChEBI" id="CHEBI:29103"/>
    </ligand>
</feature>
<feature type="domain" description="YjeF C-terminal" evidence="20">
    <location>
        <begin position="228"/>
        <end position="499"/>
    </location>
</feature>
<feature type="binding site" evidence="17">
    <location>
        <begin position="410"/>
        <end position="414"/>
    </location>
    <ligand>
        <name>AMP</name>
        <dbReference type="ChEBI" id="CHEBI:456215"/>
    </ligand>
</feature>
<comment type="caution">
    <text evidence="18">Lacks conserved residue(s) required for the propagation of feature annotation.</text>
</comment>
<evidence type="ECO:0000256" key="10">
    <source>
        <dbReference type="ARBA" id="ARBA00023027"/>
    </source>
</evidence>
<dbReference type="Pfam" id="PF01256">
    <property type="entry name" value="Carb_kinase"/>
    <property type="match status" value="1"/>
</dbReference>
<comment type="cofactor">
    <cofactor evidence="18 19">
        <name>K(+)</name>
        <dbReference type="ChEBI" id="CHEBI:29103"/>
    </cofactor>
    <text evidence="18 19">Binds 1 potassium ion per subunit.</text>
</comment>
<evidence type="ECO:0000256" key="16">
    <source>
        <dbReference type="ARBA" id="ARBA00049209"/>
    </source>
</evidence>
<evidence type="ECO:0000256" key="19">
    <source>
        <dbReference type="PIRNR" id="PIRNR017184"/>
    </source>
</evidence>
<reference evidence="22 23" key="1">
    <citation type="submission" date="2019-08" db="EMBL/GenBank/DDBJ databases">
        <authorList>
            <person name="Peeters C."/>
        </authorList>
    </citation>
    <scope>NUCLEOTIDE SEQUENCE [LARGE SCALE GENOMIC DNA]</scope>
    <source>
        <strain evidence="22 23">LMG 30175</strain>
    </source>
</reference>
<evidence type="ECO:0000256" key="12">
    <source>
        <dbReference type="ARBA" id="ARBA00023239"/>
    </source>
</evidence>
<sequence>MPETPRSLYRIAALRAVEQHSASGLPPHTLMARAGAAAADWLHARLSASATAGRRPVLVLAGPGNNGGDAYIVACELASRGVAVQIWQTAAPTAEDARWAHARAVAAQLPIAPPPTAWPDGMAFDWVIDGLFGIGLTRPLEGKTAALVEQLNDRRLRVLALDIPSGLQADTGQSAGPIVNATATLAFLGATPGLFTGLGRDVAGDVDVADLGVSSALGQVDAAATSVTPGTFAHALPQRRHASHKGSHGSLGVLGGHDGMVGAPLLSARAALFSGAGRVYAGFVTQSYPAYDAGQPELMLRNAEDIDVASMQALAIGPGLGTDAAASACLARALARPDVPLVLDADALNLLAAEPALAERVRTRGGATVLTPHPLEAARLAGCDVSHVQSDRLAAARGLARQFRAVVVLKGSGTIVDDGKRAWINPTGNPALATAGTGDVLTGLAGALLAQGMDAANAALAAVWLHGRAADNLVANGTGPAGLTASELLPAIRDELNLQMRAARR</sequence>
<comment type="cofactor">
    <cofactor evidence="17">
        <name>Mg(2+)</name>
        <dbReference type="ChEBI" id="CHEBI:18420"/>
    </cofactor>
</comment>
<dbReference type="Pfam" id="PF03853">
    <property type="entry name" value="YjeF_N"/>
    <property type="match status" value="1"/>
</dbReference>
<organism evidence="22 23">
    <name type="scientific">Pandoraea terrae</name>
    <dbReference type="NCBI Taxonomy" id="1537710"/>
    <lineage>
        <taxon>Bacteria</taxon>
        <taxon>Pseudomonadati</taxon>
        <taxon>Pseudomonadota</taxon>
        <taxon>Betaproteobacteria</taxon>
        <taxon>Burkholderiales</taxon>
        <taxon>Burkholderiaceae</taxon>
        <taxon>Pandoraea</taxon>
    </lineage>
</organism>
<evidence type="ECO:0000256" key="8">
    <source>
        <dbReference type="ARBA" id="ARBA00022857"/>
    </source>
</evidence>
<evidence type="ECO:0000313" key="22">
    <source>
        <dbReference type="EMBL" id="VVD73893.1"/>
    </source>
</evidence>
<keyword evidence="8 17" id="KW-0521">NADP</keyword>
<evidence type="ECO:0000259" key="21">
    <source>
        <dbReference type="PROSITE" id="PS51385"/>
    </source>
</evidence>
<dbReference type="PANTHER" id="PTHR12592:SF0">
    <property type="entry name" value="ATP-DEPENDENT (S)-NAD(P)H-HYDRATE DEHYDRATASE"/>
    <property type="match status" value="1"/>
</dbReference>
<comment type="subunit">
    <text evidence="17">Homotetramer.</text>
</comment>
<keyword evidence="23" id="KW-1185">Reference proteome</keyword>
<accession>A0A5E4SFI2</accession>
<dbReference type="InterPro" id="IPR036652">
    <property type="entry name" value="YjeF_N_dom_sf"/>
</dbReference>